<dbReference type="InParanoid" id="C5KGP7"/>
<protein>
    <submittedName>
        <fullName evidence="2">Uncharacterized protein</fullName>
    </submittedName>
</protein>
<name>C5KGP7_PERM5</name>
<sequence length="712" mass="81361">MEEEGEDNDDDNKEEGYTTWRWWEASTFEERERLWSNLEEAFTREMRMARDKDEERRRLRIERKRQHAQAERAAVDTTDPYFKAAAKAEVNSFDRRTAGWRAFNRKKRKKNYPHSIQGDEVEEEEEEGPSKWIEGARGLGGSDIGSSNEEEDKEEECMGRYLSTSLKSTVEALHSISSKDLQTYLMSINDDLLLHQGGHHQDYWSTIAKSGRELKEGHRRDVVIGNGVGVAHRVDNDCDINGDVLMGSVGVEGEVGGEAPKKYEHSTHEYVHPNGPSIYPMVVDVWSVALVLLIIHVHAYGPTFNDIVDIIRKHQKVHWGALLALVHGEEKNILSPLLMNLIDISFDIRDDINDFINHPYFLKEVLPSITDHDSKDWANVMMVNRSMRCIMDTPAGSRLRHITSIREPFTRPGPVVVVEDIVPDIHLLLELPLDTTTSTVWMLPPHYHTSHECMMVLPSHREEEEEADHNHHIISGHSTWLVGIDVIIDMRSSSSSSYCYYQYQREWIILDRYDTLAHLRDKILHMISSTITYPSHLLQQPLPLITNLILAPVLLAGLPPPSTTDVHHHLLAVVGDKDSMIRIDDDNNGQLKLMDDLKWTSSEILQLVILDNNDHHHHNTTAVIYRDYAATLGIMSIDNDITLDKEVVDGEYGGGGSMLWDRVKDHNDIKDNSMGSQTTYYFNNKKKKYSAFPAASIYNTTQRVNAYCTCGK</sequence>
<evidence type="ECO:0000313" key="2">
    <source>
        <dbReference type="EMBL" id="EER16315.1"/>
    </source>
</evidence>
<reference evidence="2 3" key="1">
    <citation type="submission" date="2008-07" db="EMBL/GenBank/DDBJ databases">
        <authorList>
            <person name="El-Sayed N."/>
            <person name="Caler E."/>
            <person name="Inman J."/>
            <person name="Amedeo P."/>
            <person name="Hass B."/>
            <person name="Wortman J."/>
        </authorList>
    </citation>
    <scope>NUCLEOTIDE SEQUENCE [LARGE SCALE GENOMIC DNA]</scope>
    <source>
        <strain evidence="3">ATCC 50983 / TXsc</strain>
    </source>
</reference>
<keyword evidence="3" id="KW-1185">Reference proteome</keyword>
<proteinExistence type="predicted"/>
<dbReference type="RefSeq" id="XP_002784519.1">
    <property type="nucleotide sequence ID" value="XM_002784473.1"/>
</dbReference>
<gene>
    <name evidence="2" type="ORF">Pmar_PMAR029445</name>
</gene>
<feature type="region of interest" description="Disordered" evidence="1">
    <location>
        <begin position="111"/>
        <end position="156"/>
    </location>
</feature>
<dbReference type="EMBL" id="GG673027">
    <property type="protein sequence ID" value="EER16315.1"/>
    <property type="molecule type" value="Genomic_DNA"/>
</dbReference>
<evidence type="ECO:0000313" key="3">
    <source>
        <dbReference type="Proteomes" id="UP000007800"/>
    </source>
</evidence>
<dbReference type="GeneID" id="9063373"/>
<accession>C5KGP7</accession>
<evidence type="ECO:0000256" key="1">
    <source>
        <dbReference type="SAM" id="MobiDB-lite"/>
    </source>
</evidence>
<dbReference type="AlphaFoldDB" id="C5KGP7"/>
<organism evidence="3">
    <name type="scientific">Perkinsus marinus (strain ATCC 50983 / TXsc)</name>
    <dbReference type="NCBI Taxonomy" id="423536"/>
    <lineage>
        <taxon>Eukaryota</taxon>
        <taxon>Sar</taxon>
        <taxon>Alveolata</taxon>
        <taxon>Perkinsozoa</taxon>
        <taxon>Perkinsea</taxon>
        <taxon>Perkinsida</taxon>
        <taxon>Perkinsidae</taxon>
        <taxon>Perkinsus</taxon>
    </lineage>
</organism>
<dbReference type="Proteomes" id="UP000007800">
    <property type="component" value="Unassembled WGS sequence"/>
</dbReference>